<dbReference type="PROSITE" id="PS51801">
    <property type="entry name" value="ZF_CCHC_NOA"/>
    <property type="match status" value="1"/>
</dbReference>
<feature type="coiled-coil region" evidence="8">
    <location>
        <begin position="478"/>
        <end position="505"/>
    </location>
</feature>
<keyword evidence="6 8" id="KW-0175">Coiled coil</keyword>
<feature type="region of interest" description="Disordered" evidence="9">
    <location>
        <begin position="1"/>
        <end position="29"/>
    </location>
</feature>
<evidence type="ECO:0000256" key="5">
    <source>
        <dbReference type="ARBA" id="ARBA00022833"/>
    </source>
</evidence>
<dbReference type="Gene3D" id="1.20.5.390">
    <property type="entry name" value="L1 transposable element, trimerization domain"/>
    <property type="match status" value="1"/>
</dbReference>
<dbReference type="EMBL" id="JACVVK020000074">
    <property type="protein sequence ID" value="KAK7495487.1"/>
    <property type="molecule type" value="Genomic_DNA"/>
</dbReference>
<feature type="coiled-coil region" evidence="8">
    <location>
        <begin position="565"/>
        <end position="648"/>
    </location>
</feature>
<feature type="coiled-coil region" evidence="8">
    <location>
        <begin position="58"/>
        <end position="138"/>
    </location>
</feature>
<dbReference type="InterPro" id="IPR021063">
    <property type="entry name" value="NEMO_N"/>
</dbReference>
<gene>
    <name evidence="11" type="ORF">BaRGS_00013185</name>
</gene>
<evidence type="ECO:0000313" key="11">
    <source>
        <dbReference type="EMBL" id="KAK7495487.1"/>
    </source>
</evidence>
<sequence length="739" mass="84041">MADLSGMAQPGSQPASGGHGSGSVTGGFELVSSGMAGGAGLSPPCSTVGGLSITDVTLEQALSRMQELSRENSELRDYLKENNEMMKKQFETLSQWKQKVHDANVMNREKFEQTRAVITALRSENEELQRKVTDAQDKEVTLSGKIKSLEAELSSLQAAKAFSDQLAYNVVKQAEKQGVEVAEEETQMRETVYVASAEKEERIMQLEVEVAQKTEELEQMKERQARLEQDITQFRQHTEQLLKDAETTQALKQQIQSENQELRQENVKLRQEVQSMLAESKNSLQRNPKNMFSFGLHFPGPQQAKEGGGDAGLGLQEELDQSPERTADDWQAESAAVTEEVSQLRCLLEAERQMVAQQKDAFEASQQEIQQLKDQVMLMNAELENCQTRHEERVKQLQRQHEVHVEEIERQRTGDSSQQQQQVLEATYTEDIQTLRSQVLTLINEVHEIQSKLSAAQRTIEVKNGRIKELEGYSTQMVEESRRQVQQLQHTLANSERNLLLEQQNHAATKQQMNELRKSFNQLVSDYKEVLDTFDQYKVEQEQRNAAGSNQKQQMETINHLTAQVVAAEEAINVREERIRKLQTELKDKDETITVFQAQAEVYKSDFTAERDARARLATERDRLAGEIEAQQVRNQELTDQLTQYAQRQLADMQLRASGQHGPAQATYSGHYVDVRDNRQAHQPMSQTGPGSIQPSQHDEEEQQIFTCPSCERRLPDFDTLNIHVQDCLEQRAAEMAQN</sequence>
<dbReference type="InterPro" id="IPR034735">
    <property type="entry name" value="NEMO_ZF"/>
</dbReference>
<evidence type="ECO:0000256" key="8">
    <source>
        <dbReference type="SAM" id="Coils"/>
    </source>
</evidence>
<dbReference type="PANTHER" id="PTHR31553:SF1">
    <property type="entry name" value="NF-KAPPA-B ESSENTIAL MODULATOR"/>
    <property type="match status" value="1"/>
</dbReference>
<reference evidence="11 12" key="1">
    <citation type="journal article" date="2023" name="Sci. Data">
        <title>Genome assembly of the Korean intertidal mud-creeper Batillaria attramentaria.</title>
        <authorList>
            <person name="Patra A.K."/>
            <person name="Ho P.T."/>
            <person name="Jun S."/>
            <person name="Lee S.J."/>
            <person name="Kim Y."/>
            <person name="Won Y.J."/>
        </authorList>
    </citation>
    <scope>NUCLEOTIDE SEQUENCE [LARGE SCALE GENOMIC DNA]</scope>
    <source>
        <strain evidence="11">Wonlab-2016</strain>
    </source>
</reference>
<feature type="coiled-coil region" evidence="8">
    <location>
        <begin position="348"/>
        <end position="407"/>
    </location>
</feature>
<evidence type="ECO:0000256" key="6">
    <source>
        <dbReference type="ARBA" id="ARBA00023054"/>
    </source>
</evidence>
<accession>A0ABD0L804</accession>
<evidence type="ECO:0000256" key="1">
    <source>
        <dbReference type="ARBA" id="ARBA00004496"/>
    </source>
</evidence>
<proteinExistence type="predicted"/>
<keyword evidence="2" id="KW-0963">Cytoplasm</keyword>
<dbReference type="Proteomes" id="UP001519460">
    <property type="component" value="Unassembled WGS sequence"/>
</dbReference>
<dbReference type="Pfam" id="PF11577">
    <property type="entry name" value="NEMO"/>
    <property type="match status" value="1"/>
</dbReference>
<dbReference type="GO" id="GO:0008270">
    <property type="term" value="F:zinc ion binding"/>
    <property type="evidence" value="ECO:0007669"/>
    <property type="project" value="UniProtKB-KW"/>
</dbReference>
<evidence type="ECO:0000256" key="9">
    <source>
        <dbReference type="SAM" id="MobiDB-lite"/>
    </source>
</evidence>
<feature type="region of interest" description="Disordered" evidence="9">
    <location>
        <begin position="682"/>
        <end position="702"/>
    </location>
</feature>
<dbReference type="GO" id="GO:0005737">
    <property type="term" value="C:cytoplasm"/>
    <property type="evidence" value="ECO:0007669"/>
    <property type="project" value="UniProtKB-SubCell"/>
</dbReference>
<dbReference type="Pfam" id="PF16516">
    <property type="entry name" value="CC2-LZ"/>
    <property type="match status" value="1"/>
</dbReference>
<name>A0ABD0L804_9CAEN</name>
<evidence type="ECO:0000259" key="10">
    <source>
        <dbReference type="PROSITE" id="PS51801"/>
    </source>
</evidence>
<evidence type="ECO:0000313" key="12">
    <source>
        <dbReference type="Proteomes" id="UP001519460"/>
    </source>
</evidence>
<dbReference type="InterPro" id="IPR051301">
    <property type="entry name" value="Optineurin/NFkB_EssMod"/>
</dbReference>
<protein>
    <recommendedName>
        <fullName evidence="10">CCHC NOA-type domain-containing protein</fullName>
    </recommendedName>
</protein>
<dbReference type="Gene3D" id="1.20.5.990">
    <property type="entry name" value="Nemo cc2-lz domain - 1d5 darpin complex"/>
    <property type="match status" value="1"/>
</dbReference>
<dbReference type="AlphaFoldDB" id="A0ABD0L804"/>
<dbReference type="PANTHER" id="PTHR31553">
    <property type="entry name" value="NF-KAPPA-B ESSENTIAL MODULATOR"/>
    <property type="match status" value="1"/>
</dbReference>
<evidence type="ECO:0000256" key="4">
    <source>
        <dbReference type="ARBA" id="ARBA00022771"/>
    </source>
</evidence>
<keyword evidence="12" id="KW-1185">Reference proteome</keyword>
<evidence type="ECO:0000256" key="7">
    <source>
        <dbReference type="PROSITE-ProRule" id="PRU01142"/>
    </source>
</evidence>
<evidence type="ECO:0000256" key="2">
    <source>
        <dbReference type="ARBA" id="ARBA00022490"/>
    </source>
</evidence>
<evidence type="ECO:0000256" key="3">
    <source>
        <dbReference type="ARBA" id="ARBA00022723"/>
    </source>
</evidence>
<feature type="coiled-coil region" evidence="8">
    <location>
        <begin position="196"/>
        <end position="279"/>
    </location>
</feature>
<comment type="caution">
    <text evidence="11">The sequence shown here is derived from an EMBL/GenBank/DDBJ whole genome shotgun (WGS) entry which is preliminary data.</text>
</comment>
<feature type="compositionally biased region" description="Polar residues" evidence="9">
    <location>
        <begin position="682"/>
        <end position="696"/>
    </location>
</feature>
<dbReference type="Pfam" id="PF18414">
    <property type="entry name" value="zf_C2H2_10"/>
    <property type="match status" value="1"/>
</dbReference>
<comment type="subcellular location">
    <subcellularLocation>
        <location evidence="1">Cytoplasm</location>
    </subcellularLocation>
</comment>
<dbReference type="InterPro" id="IPR032419">
    <property type="entry name" value="CC2-LZ_dom"/>
</dbReference>
<keyword evidence="5" id="KW-0862">Zinc</keyword>
<keyword evidence="3" id="KW-0479">Metal-binding</keyword>
<organism evidence="11 12">
    <name type="scientific">Batillaria attramentaria</name>
    <dbReference type="NCBI Taxonomy" id="370345"/>
    <lineage>
        <taxon>Eukaryota</taxon>
        <taxon>Metazoa</taxon>
        <taxon>Spiralia</taxon>
        <taxon>Lophotrochozoa</taxon>
        <taxon>Mollusca</taxon>
        <taxon>Gastropoda</taxon>
        <taxon>Caenogastropoda</taxon>
        <taxon>Sorbeoconcha</taxon>
        <taxon>Cerithioidea</taxon>
        <taxon>Batillariidae</taxon>
        <taxon>Batillaria</taxon>
    </lineage>
</organism>
<feature type="domain" description="CCHC NOA-type" evidence="10">
    <location>
        <begin position="700"/>
        <end position="730"/>
    </location>
</feature>
<keyword evidence="4 7" id="KW-0863">Zinc-finger</keyword>